<dbReference type="Proteomes" id="UP000260680">
    <property type="component" value="Unassembled WGS sequence"/>
</dbReference>
<evidence type="ECO:0000313" key="8">
    <source>
        <dbReference type="Proteomes" id="UP000260680"/>
    </source>
</evidence>
<evidence type="ECO:0000313" key="7">
    <source>
        <dbReference type="EMBL" id="RFZ77511.1"/>
    </source>
</evidence>
<evidence type="ECO:0000313" key="9">
    <source>
        <dbReference type="Proteomes" id="UP001419084"/>
    </source>
</evidence>
<dbReference type="GO" id="GO:0046872">
    <property type="term" value="F:metal ion binding"/>
    <property type="evidence" value="ECO:0007669"/>
    <property type="project" value="UniProtKB-KW"/>
</dbReference>
<dbReference type="InterPro" id="IPR017896">
    <property type="entry name" value="4Fe4S_Fe-S-bd"/>
</dbReference>
<keyword evidence="3" id="KW-0408">Iron</keyword>
<dbReference type="InterPro" id="IPR050572">
    <property type="entry name" value="Fe-S_Ferredoxin"/>
</dbReference>
<organism evidence="7 8">
    <name type="scientific">Lacrimispora amygdalina</name>
    <dbReference type="NCBI Taxonomy" id="253257"/>
    <lineage>
        <taxon>Bacteria</taxon>
        <taxon>Bacillati</taxon>
        <taxon>Bacillota</taxon>
        <taxon>Clostridia</taxon>
        <taxon>Lachnospirales</taxon>
        <taxon>Lachnospiraceae</taxon>
        <taxon>Lacrimispora</taxon>
    </lineage>
</organism>
<evidence type="ECO:0000256" key="4">
    <source>
        <dbReference type="ARBA" id="ARBA00023014"/>
    </source>
</evidence>
<dbReference type="Gene3D" id="3.30.70.20">
    <property type="match status" value="2"/>
</dbReference>
<dbReference type="PROSITE" id="PS00198">
    <property type="entry name" value="4FE4S_FER_1"/>
    <property type="match status" value="2"/>
</dbReference>
<dbReference type="Pfam" id="PF14697">
    <property type="entry name" value="Fer4_21"/>
    <property type="match status" value="1"/>
</dbReference>
<gene>
    <name evidence="7" type="ORF">DS742_17885</name>
    <name evidence="6" type="ORF">LAD12857_43950</name>
</gene>
<dbReference type="PANTHER" id="PTHR43687:SF1">
    <property type="entry name" value="FERREDOXIN III"/>
    <property type="match status" value="1"/>
</dbReference>
<sequence>MTLQKNKRYAVVDEAHCVACGSCIKVCPKGAVTVPKGIAAKVDIESCVGCGLCAKACPASVIHIEMLKRREENEKE</sequence>
<evidence type="ECO:0000256" key="2">
    <source>
        <dbReference type="ARBA" id="ARBA00022723"/>
    </source>
</evidence>
<reference evidence="7 8" key="1">
    <citation type="submission" date="2018-07" db="EMBL/GenBank/DDBJ databases">
        <title>New species, Clostridium PI-S10-A1B.</title>
        <authorList>
            <person name="Krishna G."/>
            <person name="Summeta K."/>
            <person name="Shikha S."/>
            <person name="Prabhu P.B."/>
            <person name="Suresh K."/>
        </authorList>
    </citation>
    <scope>NUCLEOTIDE SEQUENCE [LARGE SCALE GENOMIC DNA]</scope>
    <source>
        <strain evidence="7 8">PI-S10-A1B</strain>
    </source>
</reference>
<protein>
    <submittedName>
        <fullName evidence="7">4Fe-4S dicluster domain-containing protein</fullName>
    </submittedName>
    <submittedName>
        <fullName evidence="6">Ferredoxin</fullName>
    </submittedName>
</protein>
<comment type="caution">
    <text evidence="7">The sequence shown here is derived from an EMBL/GenBank/DDBJ whole genome shotgun (WGS) entry which is preliminary data.</text>
</comment>
<dbReference type="AlphaFoldDB" id="A0A3E2N9E9"/>
<dbReference type="Proteomes" id="UP001419084">
    <property type="component" value="Unassembled WGS sequence"/>
</dbReference>
<evidence type="ECO:0000256" key="3">
    <source>
        <dbReference type="ARBA" id="ARBA00023004"/>
    </source>
</evidence>
<evidence type="ECO:0000256" key="1">
    <source>
        <dbReference type="ARBA" id="ARBA00022485"/>
    </source>
</evidence>
<evidence type="ECO:0000259" key="5">
    <source>
        <dbReference type="PROSITE" id="PS51379"/>
    </source>
</evidence>
<proteinExistence type="predicted"/>
<feature type="domain" description="4Fe-4S ferredoxin-type" evidence="5">
    <location>
        <begin position="8"/>
        <end position="37"/>
    </location>
</feature>
<dbReference type="EMBL" id="QOHO01000059">
    <property type="protein sequence ID" value="RFZ77511.1"/>
    <property type="molecule type" value="Genomic_DNA"/>
</dbReference>
<keyword evidence="2" id="KW-0479">Metal-binding</keyword>
<accession>A0A3E2N9E9</accession>
<dbReference type="SUPFAM" id="SSF54862">
    <property type="entry name" value="4Fe-4S ferredoxins"/>
    <property type="match status" value="1"/>
</dbReference>
<dbReference type="PROSITE" id="PS51379">
    <property type="entry name" value="4FE4S_FER_2"/>
    <property type="match status" value="2"/>
</dbReference>
<feature type="domain" description="4Fe-4S ferredoxin-type" evidence="5">
    <location>
        <begin position="38"/>
        <end position="67"/>
    </location>
</feature>
<dbReference type="EMBL" id="BRPJ01000096">
    <property type="protein sequence ID" value="GLB32472.1"/>
    <property type="molecule type" value="Genomic_DNA"/>
</dbReference>
<dbReference type="PANTHER" id="PTHR43687">
    <property type="entry name" value="ADENYLYLSULFATE REDUCTASE, BETA SUBUNIT"/>
    <property type="match status" value="1"/>
</dbReference>
<keyword evidence="1" id="KW-0004">4Fe-4S</keyword>
<dbReference type="InterPro" id="IPR017900">
    <property type="entry name" value="4Fe4S_Fe_S_CS"/>
</dbReference>
<name>A0A3E2N9E9_9FIRM</name>
<evidence type="ECO:0000313" key="6">
    <source>
        <dbReference type="EMBL" id="GLB32472.1"/>
    </source>
</evidence>
<keyword evidence="9" id="KW-1185">Reference proteome</keyword>
<keyword evidence="4" id="KW-0411">Iron-sulfur</keyword>
<dbReference type="RefSeq" id="WP_117418335.1">
    <property type="nucleotide sequence ID" value="NZ_BRPJ01000096.1"/>
</dbReference>
<dbReference type="GO" id="GO:0051539">
    <property type="term" value="F:4 iron, 4 sulfur cluster binding"/>
    <property type="evidence" value="ECO:0007669"/>
    <property type="project" value="UniProtKB-KW"/>
</dbReference>
<reference evidence="6 9" key="2">
    <citation type="journal article" date="2024" name="Int. J. Syst. Evol. Microbiol.">
        <title>Lacrimispora brassicae sp. nov. isolated from fermented cabbage, and proposal of Clostridium indicum Gundawar et al. 2019 and Clostridium methoxybenzovorans Mechichi et al. 1999 as heterotypic synonyms of Lacrimispora amygdalina (Parshina et al. 2003) Haas and Blanchard 2020 and Lacrimispora indolis (McClung and McCoy 1957) Haas and Blanchard 2020, respectively.</title>
        <authorList>
            <person name="Kobayashi H."/>
            <person name="Tanizawa Y."/>
            <person name="Sakamoto M."/>
            <person name="Ohkuma M."/>
            <person name="Tohno M."/>
        </authorList>
    </citation>
    <scope>NUCLEOTIDE SEQUENCE [LARGE SCALE GENOMIC DNA]</scope>
    <source>
        <strain evidence="6 9">DSM 12857</strain>
    </source>
</reference>
<dbReference type="OrthoDB" id="9810688at2"/>